<protein>
    <submittedName>
        <fullName evidence="2">Uncharacterized protein</fullName>
    </submittedName>
</protein>
<gene>
    <name evidence="2" type="ORF">LENED_000495</name>
</gene>
<feature type="compositionally biased region" description="Polar residues" evidence="1">
    <location>
        <begin position="96"/>
        <end position="116"/>
    </location>
</feature>
<feature type="region of interest" description="Disordered" evidence="1">
    <location>
        <begin position="199"/>
        <end position="243"/>
    </location>
</feature>
<reference evidence="2 3" key="2">
    <citation type="submission" date="2017-02" db="EMBL/GenBank/DDBJ databases">
        <title>A genome survey and senescence transcriptome analysis in Lentinula edodes.</title>
        <authorList>
            <person name="Sakamoto Y."/>
            <person name="Nakade K."/>
            <person name="Sato S."/>
            <person name="Yoshida Y."/>
            <person name="Miyazaki K."/>
            <person name="Natsume S."/>
            <person name="Konno N."/>
        </authorList>
    </citation>
    <scope>NUCLEOTIDE SEQUENCE [LARGE SCALE GENOMIC DNA]</scope>
    <source>
        <strain evidence="2 3">NBRC 111202</strain>
    </source>
</reference>
<dbReference type="Proteomes" id="UP000188533">
    <property type="component" value="Unassembled WGS sequence"/>
</dbReference>
<evidence type="ECO:0000313" key="2">
    <source>
        <dbReference type="EMBL" id="GAV99064.1"/>
    </source>
</evidence>
<dbReference type="EMBL" id="BDGU01000007">
    <property type="protein sequence ID" value="GAV99064.1"/>
    <property type="molecule type" value="Genomic_DNA"/>
</dbReference>
<dbReference type="AlphaFoldDB" id="A0A1Q3DVN6"/>
<feature type="region of interest" description="Disordered" evidence="1">
    <location>
        <begin position="1"/>
        <end position="38"/>
    </location>
</feature>
<organism evidence="2 3">
    <name type="scientific">Lentinula edodes</name>
    <name type="common">Shiitake mushroom</name>
    <name type="synonym">Lentinus edodes</name>
    <dbReference type="NCBI Taxonomy" id="5353"/>
    <lineage>
        <taxon>Eukaryota</taxon>
        <taxon>Fungi</taxon>
        <taxon>Dikarya</taxon>
        <taxon>Basidiomycota</taxon>
        <taxon>Agaricomycotina</taxon>
        <taxon>Agaricomycetes</taxon>
        <taxon>Agaricomycetidae</taxon>
        <taxon>Agaricales</taxon>
        <taxon>Marasmiineae</taxon>
        <taxon>Omphalotaceae</taxon>
        <taxon>Lentinula</taxon>
    </lineage>
</organism>
<reference evidence="2 3" key="1">
    <citation type="submission" date="2016-08" db="EMBL/GenBank/DDBJ databases">
        <authorList>
            <consortium name="Lentinula edodes genome sequencing consortium"/>
            <person name="Sakamoto Y."/>
            <person name="Nakade K."/>
            <person name="Sato S."/>
            <person name="Yoshida Y."/>
            <person name="Miyazaki K."/>
            <person name="Natsume S."/>
            <person name="Konno N."/>
        </authorList>
    </citation>
    <scope>NUCLEOTIDE SEQUENCE [LARGE SCALE GENOMIC DNA]</scope>
    <source>
        <strain evidence="2 3">NBRC 111202</strain>
    </source>
</reference>
<evidence type="ECO:0000313" key="3">
    <source>
        <dbReference type="Proteomes" id="UP000188533"/>
    </source>
</evidence>
<accession>A0A1Q3DVN6</accession>
<keyword evidence="3" id="KW-1185">Reference proteome</keyword>
<feature type="compositionally biased region" description="Polar residues" evidence="1">
    <location>
        <begin position="275"/>
        <end position="284"/>
    </location>
</feature>
<feature type="region of interest" description="Disordered" evidence="1">
    <location>
        <begin position="89"/>
        <end position="116"/>
    </location>
</feature>
<comment type="caution">
    <text evidence="2">The sequence shown here is derived from an EMBL/GenBank/DDBJ whole genome shotgun (WGS) entry which is preliminary data.</text>
</comment>
<evidence type="ECO:0000256" key="1">
    <source>
        <dbReference type="SAM" id="MobiDB-lite"/>
    </source>
</evidence>
<name>A0A1Q3DVN6_LENED</name>
<sequence>MESSETFEQPSLEAAVEGYPAPSLRLPPEVAGSSSNSKCHYSPVRHSNIIDLTVPEFEFSSQFELHFQELDLSSSMLNSEIYTYPPSIPPSPITSAAVTPDTSESQTSDSYFSLSSLEERSSPTPLTLLDQLHTAYALDDLPLAKILLLKITQDVQDITSRTDPRLDAVKPEDFDVAFLPKGGLMTPEDEARLFARQEKEQKRLQKEAQEAQEEANRHREKVERERREQEEKDRVEKEERERVERERAWEGWVEGVWESAKKEMEEMKEIRESKTSSQCRQTSDPYREGISVNTATAHILCSSSHDST</sequence>
<feature type="region of interest" description="Disordered" evidence="1">
    <location>
        <begin position="268"/>
        <end position="287"/>
    </location>
</feature>
<proteinExistence type="predicted"/>